<keyword evidence="6" id="KW-1185">Reference proteome</keyword>
<dbReference type="PANTHER" id="PTHR44688:SF16">
    <property type="entry name" value="DNA-BINDING TRANSCRIPTIONAL ACTIVATOR DEVR_DOSR"/>
    <property type="match status" value="1"/>
</dbReference>
<name>A0ABU9YQR3_9PROT</name>
<dbReference type="PANTHER" id="PTHR44688">
    <property type="entry name" value="DNA-BINDING TRANSCRIPTIONAL ACTIVATOR DEVR_DOSR"/>
    <property type="match status" value="1"/>
</dbReference>
<sequence length="280" mass="31374">MGIALFCRNSRRTTVVGEDCGEHPVGCARRAAPWPACCHVLYGRSFPMQMAEEHLSTAMIDQTMRFAASTLDAHASIFCWIGPEARVADYQIAGASAGMMDDYFSGCYVHDPLNVYEVTGFARDILFLEQERVRRSDEENRLHMAFLNRYGMQDEVNFIFRHDGLPFALLAVLTGPEAAGLSTRLFNFNAMHDYLEFNLKMHPRVRKARQEMLLSSRFGLTPREIEVVDLLRNGASNMTIAQIMGIGVATVKTYVINILNKLGVDNRAAIIAFLAAMQLP</sequence>
<dbReference type="SMART" id="SM00421">
    <property type="entry name" value="HTH_LUXR"/>
    <property type="match status" value="1"/>
</dbReference>
<evidence type="ECO:0000259" key="4">
    <source>
        <dbReference type="PROSITE" id="PS50043"/>
    </source>
</evidence>
<organism evidence="5 6">
    <name type="scientific">Tistrella arctica</name>
    <dbReference type="NCBI Taxonomy" id="3133430"/>
    <lineage>
        <taxon>Bacteria</taxon>
        <taxon>Pseudomonadati</taxon>
        <taxon>Pseudomonadota</taxon>
        <taxon>Alphaproteobacteria</taxon>
        <taxon>Geminicoccales</taxon>
        <taxon>Geminicoccaceae</taxon>
        <taxon>Tistrella</taxon>
    </lineage>
</organism>
<dbReference type="InterPro" id="IPR016032">
    <property type="entry name" value="Sig_transdc_resp-reg_C-effctor"/>
</dbReference>
<keyword evidence="2" id="KW-0238">DNA-binding</keyword>
<dbReference type="Pfam" id="PF00196">
    <property type="entry name" value="GerE"/>
    <property type="match status" value="1"/>
</dbReference>
<dbReference type="RefSeq" id="WP_345938298.1">
    <property type="nucleotide sequence ID" value="NZ_JBBKTW010000009.1"/>
</dbReference>
<keyword evidence="3" id="KW-0804">Transcription</keyword>
<dbReference type="PROSITE" id="PS00622">
    <property type="entry name" value="HTH_LUXR_1"/>
    <property type="match status" value="1"/>
</dbReference>
<dbReference type="InterPro" id="IPR036388">
    <property type="entry name" value="WH-like_DNA-bd_sf"/>
</dbReference>
<dbReference type="Gene3D" id="1.10.10.10">
    <property type="entry name" value="Winged helix-like DNA-binding domain superfamily/Winged helix DNA-binding domain"/>
    <property type="match status" value="1"/>
</dbReference>
<dbReference type="CDD" id="cd06170">
    <property type="entry name" value="LuxR_C_like"/>
    <property type="match status" value="1"/>
</dbReference>
<evidence type="ECO:0000256" key="1">
    <source>
        <dbReference type="ARBA" id="ARBA00023015"/>
    </source>
</evidence>
<evidence type="ECO:0000313" key="6">
    <source>
        <dbReference type="Proteomes" id="UP001413721"/>
    </source>
</evidence>
<dbReference type="Proteomes" id="UP001413721">
    <property type="component" value="Unassembled WGS sequence"/>
</dbReference>
<reference evidence="5 6" key="1">
    <citation type="submission" date="2024-03" db="EMBL/GenBank/DDBJ databases">
        <title>High-quality draft genome sequencing of Tistrella sp. BH-R2-4.</title>
        <authorList>
            <person name="Dong C."/>
        </authorList>
    </citation>
    <scope>NUCLEOTIDE SEQUENCE [LARGE SCALE GENOMIC DNA]</scope>
    <source>
        <strain evidence="5 6">BH-R2-4</strain>
    </source>
</reference>
<dbReference type="InterPro" id="IPR000792">
    <property type="entry name" value="Tscrpt_reg_LuxR_C"/>
</dbReference>
<protein>
    <submittedName>
        <fullName evidence="5">Helix-turn-helix transcriptional regulator</fullName>
    </submittedName>
</protein>
<evidence type="ECO:0000313" key="5">
    <source>
        <dbReference type="EMBL" id="MEN2991011.1"/>
    </source>
</evidence>
<evidence type="ECO:0000256" key="2">
    <source>
        <dbReference type="ARBA" id="ARBA00023125"/>
    </source>
</evidence>
<proteinExistence type="predicted"/>
<keyword evidence="1" id="KW-0805">Transcription regulation</keyword>
<evidence type="ECO:0000256" key="3">
    <source>
        <dbReference type="ARBA" id="ARBA00023163"/>
    </source>
</evidence>
<gene>
    <name evidence="5" type="ORF">WG926_22055</name>
</gene>
<dbReference type="PRINTS" id="PR00038">
    <property type="entry name" value="HTHLUXR"/>
</dbReference>
<dbReference type="SUPFAM" id="SSF46894">
    <property type="entry name" value="C-terminal effector domain of the bipartite response regulators"/>
    <property type="match status" value="1"/>
</dbReference>
<comment type="caution">
    <text evidence="5">The sequence shown here is derived from an EMBL/GenBank/DDBJ whole genome shotgun (WGS) entry which is preliminary data.</text>
</comment>
<feature type="domain" description="HTH luxR-type" evidence="4">
    <location>
        <begin position="213"/>
        <end position="278"/>
    </location>
</feature>
<accession>A0ABU9YQR3</accession>
<dbReference type="PROSITE" id="PS50043">
    <property type="entry name" value="HTH_LUXR_2"/>
    <property type="match status" value="1"/>
</dbReference>
<dbReference type="EMBL" id="JBBKTW010000009">
    <property type="protein sequence ID" value="MEN2991011.1"/>
    <property type="molecule type" value="Genomic_DNA"/>
</dbReference>